<dbReference type="AlphaFoldDB" id="A0A6A6FF54"/>
<dbReference type="PANTHER" id="PTHR34105:SF1">
    <property type="entry name" value="PROLINE-, GLUTAMIC ACID- AND LEUCINE-RICH PROTEIN 1"/>
    <property type="match status" value="1"/>
</dbReference>
<evidence type="ECO:0000313" key="8">
    <source>
        <dbReference type="Proteomes" id="UP000799539"/>
    </source>
</evidence>
<accession>A0A6A6FF54</accession>
<evidence type="ECO:0000256" key="4">
    <source>
        <dbReference type="ARBA" id="ARBA00023242"/>
    </source>
</evidence>
<evidence type="ECO:0000256" key="5">
    <source>
        <dbReference type="SAM" id="MobiDB-lite"/>
    </source>
</evidence>
<feature type="region of interest" description="Disordered" evidence="5">
    <location>
        <begin position="605"/>
        <end position="635"/>
    </location>
</feature>
<keyword evidence="8" id="KW-1185">Reference proteome</keyword>
<feature type="region of interest" description="Disordered" evidence="5">
    <location>
        <begin position="710"/>
        <end position="779"/>
    </location>
</feature>
<dbReference type="SUPFAM" id="SSF48371">
    <property type="entry name" value="ARM repeat"/>
    <property type="match status" value="1"/>
</dbReference>
<sequence length="779" mass="84555">METEQQPFSISSPNMAQSAATLRALTYRLTSTPTKHLPAIVPQIAGSLWTCKDVLSISADAKATGEAATAAHRFKTQLNTLLQDRTVEGRWAAVVLTKATIEAGGLEVLSKANVWVKHLLAILKRPDPPTTRTIVVVTLARIFTLTWEYSNLIREITTPALTAFIPTCISNIENRRCSAKELQTVLEAFALLIPRHPTIFRQNESKIRGILTIIISSKTATISDCCYSDLHRAVAERLLVLLHHCAPKQGGGDKWQETFKATVEATHAACDRVFRAVQEDWQSIASISPPNTSHAVFSGDVEAENEDAIGLKPWKGVHAGSERIETLLRVLKKHLVNGTSATVSVRIGLIMDLLTRLFAVVAPYQGKQEFLKVNNQVSKDEREALFSNLPRIHVAAIELSIALIQRFNHSTFAAYYVILGQVQYVFQAERSDSKLRAAAYTLASAILELSGPSTGKADVTELAPILRSSCSDLLPNAEQTRSTLEAKTNGQAVGIKQQLGLAGGQTGRSQFTEQIELVQAAQALLRTALLRVDVLPAQLRAQIDRTAVLIRSHDLLQASVMNPPAKKPTASSVPSSLLPILAREFAQTPEVEVLMRPRLPVIGKRASRDSDALEEEEEEEEEKEEEEEGGEDEAENDAMAVDQELDAQVHLVSDKTKDRPEATAGDPTVGLLDALGHNASFEPVNFVTTDAAAEKRKATEDAAEVLAKRLRASPDPAPLSGGSTALPATNKASRQTMAVPTSSAPTIGSYRTAAGVDSDDESDFEIPEIHTGDTDDEDS</sequence>
<gene>
    <name evidence="7" type="ORF">CERZMDRAFT_42434</name>
</gene>
<comment type="similarity">
    <text evidence="2">Belongs to the RIX1/PELP1 family.</text>
</comment>
<evidence type="ECO:0000256" key="1">
    <source>
        <dbReference type="ARBA" id="ARBA00004123"/>
    </source>
</evidence>
<dbReference type="OrthoDB" id="20900at2759"/>
<dbReference type="EMBL" id="ML992674">
    <property type="protein sequence ID" value="KAF2212060.1"/>
    <property type="molecule type" value="Genomic_DNA"/>
</dbReference>
<keyword evidence="4" id="KW-0539">Nucleus</keyword>
<evidence type="ECO:0000256" key="2">
    <source>
        <dbReference type="ARBA" id="ARBA00010511"/>
    </source>
</evidence>
<organism evidence="7 8">
    <name type="scientific">Cercospora zeae-maydis SCOH1-5</name>
    <dbReference type="NCBI Taxonomy" id="717836"/>
    <lineage>
        <taxon>Eukaryota</taxon>
        <taxon>Fungi</taxon>
        <taxon>Dikarya</taxon>
        <taxon>Ascomycota</taxon>
        <taxon>Pezizomycotina</taxon>
        <taxon>Dothideomycetes</taxon>
        <taxon>Dothideomycetidae</taxon>
        <taxon>Mycosphaerellales</taxon>
        <taxon>Mycosphaerellaceae</taxon>
        <taxon>Cercospora</taxon>
    </lineage>
</organism>
<feature type="compositionally biased region" description="Acidic residues" evidence="5">
    <location>
        <begin position="612"/>
        <end position="635"/>
    </location>
</feature>
<evidence type="ECO:0000313" key="7">
    <source>
        <dbReference type="EMBL" id="KAF2212060.1"/>
    </source>
</evidence>
<evidence type="ECO:0000256" key="3">
    <source>
        <dbReference type="ARBA" id="ARBA00021502"/>
    </source>
</evidence>
<dbReference type="Pfam" id="PF08167">
    <property type="entry name" value="RIX1"/>
    <property type="match status" value="1"/>
</dbReference>
<proteinExistence type="inferred from homology"/>
<feature type="domain" description="Pre-rRNA-processing protein RIX1 N-terminal" evidence="6">
    <location>
        <begin position="22"/>
        <end position="219"/>
    </location>
</feature>
<comment type="subcellular location">
    <subcellularLocation>
        <location evidence="1">Nucleus</location>
    </subcellularLocation>
</comment>
<dbReference type="Proteomes" id="UP000799539">
    <property type="component" value="Unassembled WGS sequence"/>
</dbReference>
<dbReference type="PANTHER" id="PTHR34105">
    <property type="entry name" value="PROLINE-, GLUTAMIC ACID- AND LEUCINE-RICH PROTEIN 1"/>
    <property type="match status" value="1"/>
</dbReference>
<dbReference type="GO" id="GO:0005634">
    <property type="term" value="C:nucleus"/>
    <property type="evidence" value="ECO:0007669"/>
    <property type="project" value="UniProtKB-SubCell"/>
</dbReference>
<evidence type="ECO:0000259" key="6">
    <source>
        <dbReference type="Pfam" id="PF08167"/>
    </source>
</evidence>
<feature type="region of interest" description="Disordered" evidence="5">
    <location>
        <begin position="653"/>
        <end position="673"/>
    </location>
</feature>
<dbReference type="GO" id="GO:0006364">
    <property type="term" value="P:rRNA processing"/>
    <property type="evidence" value="ECO:0007669"/>
    <property type="project" value="TreeGrafter"/>
</dbReference>
<name>A0A6A6FF54_9PEZI</name>
<dbReference type="InterPro" id="IPR016024">
    <property type="entry name" value="ARM-type_fold"/>
</dbReference>
<dbReference type="InterPro" id="IPR012583">
    <property type="entry name" value="RIX1_N"/>
</dbReference>
<reference evidence="7" key="1">
    <citation type="journal article" date="2020" name="Stud. Mycol.">
        <title>101 Dothideomycetes genomes: a test case for predicting lifestyles and emergence of pathogens.</title>
        <authorList>
            <person name="Haridas S."/>
            <person name="Albert R."/>
            <person name="Binder M."/>
            <person name="Bloem J."/>
            <person name="Labutti K."/>
            <person name="Salamov A."/>
            <person name="Andreopoulos B."/>
            <person name="Baker S."/>
            <person name="Barry K."/>
            <person name="Bills G."/>
            <person name="Bluhm B."/>
            <person name="Cannon C."/>
            <person name="Castanera R."/>
            <person name="Culley D."/>
            <person name="Daum C."/>
            <person name="Ezra D."/>
            <person name="Gonzalez J."/>
            <person name="Henrissat B."/>
            <person name="Kuo A."/>
            <person name="Liang C."/>
            <person name="Lipzen A."/>
            <person name="Lutzoni F."/>
            <person name="Magnuson J."/>
            <person name="Mondo S."/>
            <person name="Nolan M."/>
            <person name="Ohm R."/>
            <person name="Pangilinan J."/>
            <person name="Park H.-J."/>
            <person name="Ramirez L."/>
            <person name="Alfaro M."/>
            <person name="Sun H."/>
            <person name="Tritt A."/>
            <person name="Yoshinaga Y."/>
            <person name="Zwiers L.-H."/>
            <person name="Turgeon B."/>
            <person name="Goodwin S."/>
            <person name="Spatafora J."/>
            <person name="Crous P."/>
            <person name="Grigoriev I."/>
        </authorList>
    </citation>
    <scope>NUCLEOTIDE SEQUENCE</scope>
    <source>
        <strain evidence="7">SCOH1-5</strain>
    </source>
</reference>
<feature type="compositionally biased region" description="Acidic residues" evidence="5">
    <location>
        <begin position="757"/>
        <end position="766"/>
    </location>
</feature>
<feature type="compositionally biased region" description="Polar residues" evidence="5">
    <location>
        <begin position="721"/>
        <end position="746"/>
    </location>
</feature>
<protein>
    <recommendedName>
        <fullName evidence="3">Pre-rRNA-processing protein RIX1</fullName>
    </recommendedName>
</protein>